<feature type="region of interest" description="Disordered" evidence="1">
    <location>
        <begin position="534"/>
        <end position="560"/>
    </location>
</feature>
<feature type="domain" description="Phospholipase D N-terminal" evidence="4">
    <location>
        <begin position="58"/>
        <end position="158"/>
    </location>
</feature>
<feature type="chain" id="PRO_5045417299" evidence="2">
    <location>
        <begin position="32"/>
        <end position="560"/>
    </location>
</feature>
<dbReference type="EMBL" id="JBHSIT010000005">
    <property type="protein sequence ID" value="MFC4909281.1"/>
    <property type="molecule type" value="Genomic_DNA"/>
</dbReference>
<feature type="region of interest" description="Disordered" evidence="1">
    <location>
        <begin position="34"/>
        <end position="63"/>
    </location>
</feature>
<dbReference type="InterPro" id="IPR029052">
    <property type="entry name" value="Metallo-depent_PP-like"/>
</dbReference>
<dbReference type="RefSeq" id="WP_378256662.1">
    <property type="nucleotide sequence ID" value="NZ_JBHSIT010000005.1"/>
</dbReference>
<dbReference type="InterPro" id="IPR006311">
    <property type="entry name" value="TAT_signal"/>
</dbReference>
<evidence type="ECO:0000256" key="2">
    <source>
        <dbReference type="SAM" id="SignalP"/>
    </source>
</evidence>
<dbReference type="Gene3D" id="3.60.21.70">
    <property type="entry name" value="PhoD-like phosphatase"/>
    <property type="match status" value="1"/>
</dbReference>
<keyword evidence="2" id="KW-0732">Signal</keyword>
<dbReference type="InterPro" id="IPR018946">
    <property type="entry name" value="PhoD-like_MPP"/>
</dbReference>
<dbReference type="SUPFAM" id="SSF56300">
    <property type="entry name" value="Metallo-dependent phosphatases"/>
    <property type="match status" value="1"/>
</dbReference>
<keyword evidence="6" id="KW-1185">Reference proteome</keyword>
<accession>A0ABV9U0G3</accession>
<evidence type="ECO:0000259" key="4">
    <source>
        <dbReference type="Pfam" id="PF16655"/>
    </source>
</evidence>
<name>A0ABV9U0G3_9ACTN</name>
<evidence type="ECO:0000313" key="6">
    <source>
        <dbReference type="Proteomes" id="UP001595872"/>
    </source>
</evidence>
<dbReference type="Pfam" id="PF09423">
    <property type="entry name" value="PhoD"/>
    <property type="match status" value="1"/>
</dbReference>
<feature type="signal peptide" evidence="2">
    <location>
        <begin position="1"/>
        <end position="31"/>
    </location>
</feature>
<organism evidence="5 6">
    <name type="scientific">Actinomadura gamaensis</name>
    <dbReference type="NCBI Taxonomy" id="1763541"/>
    <lineage>
        <taxon>Bacteria</taxon>
        <taxon>Bacillati</taxon>
        <taxon>Actinomycetota</taxon>
        <taxon>Actinomycetes</taxon>
        <taxon>Streptosporangiales</taxon>
        <taxon>Thermomonosporaceae</taxon>
        <taxon>Actinomadura</taxon>
    </lineage>
</organism>
<dbReference type="InterPro" id="IPR038607">
    <property type="entry name" value="PhoD-like_sf"/>
</dbReference>
<comment type="caution">
    <text evidence="5">The sequence shown here is derived from an EMBL/GenBank/DDBJ whole genome shotgun (WGS) entry which is preliminary data.</text>
</comment>
<feature type="domain" description="PhoD-like phosphatase metallophosphatase" evidence="3">
    <location>
        <begin position="169"/>
        <end position="507"/>
    </location>
</feature>
<dbReference type="PROSITE" id="PS51318">
    <property type="entry name" value="TAT"/>
    <property type="match status" value="1"/>
</dbReference>
<proteinExistence type="predicted"/>
<dbReference type="CDD" id="cd07389">
    <property type="entry name" value="MPP_PhoD"/>
    <property type="match status" value="1"/>
</dbReference>
<evidence type="ECO:0000256" key="1">
    <source>
        <dbReference type="SAM" id="MobiDB-lite"/>
    </source>
</evidence>
<protein>
    <submittedName>
        <fullName evidence="5">Alkaline phosphatase D family protein</fullName>
    </submittedName>
</protein>
<dbReference type="PANTHER" id="PTHR43606">
    <property type="entry name" value="PHOSPHATASE, PUTATIVE (AFU_ORTHOLOGUE AFUA_6G08710)-RELATED"/>
    <property type="match status" value="1"/>
</dbReference>
<dbReference type="Proteomes" id="UP001595872">
    <property type="component" value="Unassembled WGS sequence"/>
</dbReference>
<gene>
    <name evidence="5" type="ORF">ACFPCY_18305</name>
</gene>
<dbReference type="PANTHER" id="PTHR43606:SF2">
    <property type="entry name" value="ALKALINE PHOSPHATASE FAMILY PROTEIN (AFU_ORTHOLOGUE AFUA_5G03860)"/>
    <property type="match status" value="1"/>
</dbReference>
<dbReference type="InterPro" id="IPR032093">
    <property type="entry name" value="PhoD_N"/>
</dbReference>
<dbReference type="Gene3D" id="2.60.40.380">
    <property type="entry name" value="Purple acid phosphatase-like, N-terminal"/>
    <property type="match status" value="1"/>
</dbReference>
<feature type="compositionally biased region" description="Polar residues" evidence="1">
    <location>
        <begin position="551"/>
        <end position="560"/>
    </location>
</feature>
<feature type="region of interest" description="Disordered" evidence="1">
    <location>
        <begin position="76"/>
        <end position="97"/>
    </location>
</feature>
<evidence type="ECO:0000259" key="3">
    <source>
        <dbReference type="Pfam" id="PF09423"/>
    </source>
</evidence>
<reference evidence="6" key="1">
    <citation type="journal article" date="2019" name="Int. J. Syst. Evol. Microbiol.">
        <title>The Global Catalogue of Microorganisms (GCM) 10K type strain sequencing project: providing services to taxonomists for standard genome sequencing and annotation.</title>
        <authorList>
            <consortium name="The Broad Institute Genomics Platform"/>
            <consortium name="The Broad Institute Genome Sequencing Center for Infectious Disease"/>
            <person name="Wu L."/>
            <person name="Ma J."/>
        </authorList>
    </citation>
    <scope>NUCLEOTIDE SEQUENCE [LARGE SCALE GENOMIC DNA]</scope>
    <source>
        <strain evidence="6">KLKA75</strain>
    </source>
</reference>
<dbReference type="Pfam" id="PF16655">
    <property type="entry name" value="PhoD_N"/>
    <property type="match status" value="1"/>
</dbReference>
<evidence type="ECO:0000313" key="5">
    <source>
        <dbReference type="EMBL" id="MFC4909281.1"/>
    </source>
</evidence>
<dbReference type="InterPro" id="IPR052900">
    <property type="entry name" value="Phospholipid_Metab_Enz"/>
</dbReference>
<sequence>MPTPYDPGRRTFLSAAGLVLAAPALATPALAASAPATPAPAPARTRRGGSAPGNPFTLGVASGDPAEDGVVLWTRLAPDPLNDDPERPGGMPSEPRPVEWQVAEDSGFARIVRSGTATATPELAHSVHVEVGGLRPGREYFYRFRAMGELSPAGRTRTAPAGDPSRLDLAVVSCQQFEHGYYTVYRHLADDPPQAIVHLGDYIYEAGGEPRARRHTTPDPVDLAGYRLRHAQYRTDPDLQAAHAAAPWIVTWDDHEVVNNYSGDEARGMTREEFAERRAGAYKAYYEHMPLRASAAPSGTGMRLYRRLAFGRLADLFVLDTRQYRIANPPDADLTPEPEANDRLAGDRLDPRRSMLGDEQERWLLDGLSGGSGRWRLVAQQVVLAQRNLAAPGRPEKFRLDTWDGFPVARARLLRAIAERNVPNLVVLTGDAHTAIAADLKADFGDPASGTLGSELVATSVTSRGDGGDLRRDGDAVLAANPHIRFWNDLRGHTRCTITPDALRAEFRVVPYVHEPGAPEHVRAVFRVTAGRPGLEKLSDTPLPDVPSVDPATTSDGIEG</sequence>